<keyword evidence="5" id="KW-0458">Lysosome</keyword>
<keyword evidence="8" id="KW-1185">Reference proteome</keyword>
<accession>A0A195FJP3</accession>
<dbReference type="GO" id="GO:1904263">
    <property type="term" value="P:positive regulation of TORC1 signaling"/>
    <property type="evidence" value="ECO:0007669"/>
    <property type="project" value="TreeGrafter"/>
</dbReference>
<dbReference type="EMBL" id="KQ981512">
    <property type="protein sequence ID" value="KYN40880.1"/>
    <property type="molecule type" value="Genomic_DNA"/>
</dbReference>
<evidence type="ECO:0000313" key="8">
    <source>
        <dbReference type="Proteomes" id="UP000078541"/>
    </source>
</evidence>
<dbReference type="STRING" id="34720.A0A195FJP3"/>
<comment type="subcellular location">
    <subcellularLocation>
        <location evidence="2">Cytoplasm</location>
    </subcellularLocation>
    <subcellularLocation>
        <location evidence="1">Lysosome</location>
    </subcellularLocation>
</comment>
<dbReference type="PANTHER" id="PTHR13342:SF2">
    <property type="entry name" value="RAGULATOR COMPLEX PROTEIN LAMTOR5"/>
    <property type="match status" value="1"/>
</dbReference>
<evidence type="ECO:0000256" key="4">
    <source>
        <dbReference type="ARBA" id="ARBA00022490"/>
    </source>
</evidence>
<dbReference type="Gene3D" id="3.30.450.30">
    <property type="entry name" value="Dynein light chain 2a, cytoplasmic"/>
    <property type="match status" value="1"/>
</dbReference>
<dbReference type="AlphaFoldDB" id="A0A195FJP3"/>
<name>A0A195FJP3_9HYME</name>
<evidence type="ECO:0000256" key="6">
    <source>
        <dbReference type="ARBA" id="ARBA00032692"/>
    </source>
</evidence>
<dbReference type="GO" id="GO:0043066">
    <property type="term" value="P:negative regulation of apoptotic process"/>
    <property type="evidence" value="ECO:0007669"/>
    <property type="project" value="InterPro"/>
</dbReference>
<dbReference type="GO" id="GO:0071986">
    <property type="term" value="C:Ragulator complex"/>
    <property type="evidence" value="ECO:0007669"/>
    <property type="project" value="InterPro"/>
</dbReference>
<dbReference type="PANTHER" id="PTHR13342">
    <property type="entry name" value="RAGULATOR COMPLEX PROTEIN LAMTOR5"/>
    <property type="match status" value="1"/>
</dbReference>
<reference evidence="7 8" key="1">
    <citation type="submission" date="2016-03" db="EMBL/GenBank/DDBJ databases">
        <title>Trachymyrmex septentrionalis WGS genome.</title>
        <authorList>
            <person name="Nygaard S."/>
            <person name="Hu H."/>
            <person name="Boomsma J."/>
            <person name="Zhang G."/>
        </authorList>
    </citation>
    <scope>NUCLEOTIDE SEQUENCE [LARGE SCALE GENOMIC DNA]</scope>
    <source>
        <strain evidence="7">Tsep2-gDNA-1</strain>
        <tissue evidence="7">Whole body</tissue>
    </source>
</reference>
<feature type="non-terminal residue" evidence="7">
    <location>
        <position position="1"/>
    </location>
</feature>
<proteinExistence type="inferred from homology"/>
<dbReference type="Proteomes" id="UP000078541">
    <property type="component" value="Unassembled WGS sequence"/>
</dbReference>
<dbReference type="GO" id="GO:0005085">
    <property type="term" value="F:guanyl-nucleotide exchange factor activity"/>
    <property type="evidence" value="ECO:0007669"/>
    <property type="project" value="TreeGrafter"/>
</dbReference>
<evidence type="ECO:0000256" key="1">
    <source>
        <dbReference type="ARBA" id="ARBA00004371"/>
    </source>
</evidence>
<evidence type="ECO:0000256" key="5">
    <source>
        <dbReference type="ARBA" id="ARBA00023228"/>
    </source>
</evidence>
<protein>
    <recommendedName>
        <fullName evidence="6">Late endosomal/lysosomal adaptor and MAPK and MTOR activator 5</fullName>
    </recommendedName>
</protein>
<dbReference type="GO" id="GO:0005764">
    <property type="term" value="C:lysosome"/>
    <property type="evidence" value="ECO:0007669"/>
    <property type="project" value="UniProtKB-SubCell"/>
</dbReference>
<comment type="similarity">
    <text evidence="3">Belongs to the LAMTOR5 family.</text>
</comment>
<evidence type="ECO:0000256" key="3">
    <source>
        <dbReference type="ARBA" id="ARBA00007795"/>
    </source>
</evidence>
<evidence type="ECO:0000256" key="2">
    <source>
        <dbReference type="ARBA" id="ARBA00004496"/>
    </source>
</evidence>
<dbReference type="GO" id="GO:0071230">
    <property type="term" value="P:cellular response to amino acid stimulus"/>
    <property type="evidence" value="ECO:0007669"/>
    <property type="project" value="TreeGrafter"/>
</dbReference>
<gene>
    <name evidence="7" type="ORF">ALC56_04771</name>
</gene>
<dbReference type="InterPro" id="IPR024135">
    <property type="entry name" value="LAMTOR5"/>
</dbReference>
<sequence length="182" mass="19706">KNTCLCILSYDSAITARIPSKDGPLAAQSLEDPDPYSLPTRAIKDIVRGPALPINLFTRRMLANVPRAITASFPLREPEDDFTSYPVAVSQSQSLQCQQWHRLLLGAETLNNSPEYSDGLCLQIKGDASSDSAGLIAAIADLVAKLEPKSGSPIISLQNDNKQCIILRKEPVVGAIYKDISI</sequence>
<evidence type="ECO:0000313" key="7">
    <source>
        <dbReference type="EMBL" id="KYN40880.1"/>
    </source>
</evidence>
<keyword evidence="4" id="KW-0963">Cytoplasm</keyword>
<organism evidence="7 8">
    <name type="scientific">Trachymyrmex septentrionalis</name>
    <dbReference type="NCBI Taxonomy" id="34720"/>
    <lineage>
        <taxon>Eukaryota</taxon>
        <taxon>Metazoa</taxon>
        <taxon>Ecdysozoa</taxon>
        <taxon>Arthropoda</taxon>
        <taxon>Hexapoda</taxon>
        <taxon>Insecta</taxon>
        <taxon>Pterygota</taxon>
        <taxon>Neoptera</taxon>
        <taxon>Endopterygota</taxon>
        <taxon>Hymenoptera</taxon>
        <taxon>Apocrita</taxon>
        <taxon>Aculeata</taxon>
        <taxon>Formicoidea</taxon>
        <taxon>Formicidae</taxon>
        <taxon>Myrmicinae</taxon>
        <taxon>Trachymyrmex</taxon>
    </lineage>
</organism>
<dbReference type="Pfam" id="PF16672">
    <property type="entry name" value="LAMTOR5"/>
    <property type="match status" value="1"/>
</dbReference>